<proteinExistence type="predicted"/>
<sequence length="775" mass="85949">MDSISEAGITSWIRSQRSKTHAYNYQSCILSVFLSAYDKNSNQPSPDGLHFNFIYSQIRKLVSPQATSSKILARGVKELKSADIIHRVKRFGNELVDRASNATLGLLPQTQLPTRWSLPPKTLEVLLKIRDMLVAIDPLKSWEKATDAACGYFVDTLRLAPLMFRMPKLRKSFGESKRLACLECLGTRASARRVSAMFHLERNPEVLEKEHESTLPTRRRRHSRTSQANPHSALRPPQEHQTFQIVLPGSRKRPACTPSGRRSQKRLRSLSSSSENTSTDGELIQSRLTPLLPTSSLPTPTNLLGISASQFEPLASHQDRMMSRNADHTSPSILLYGSSPLSSPISSTGQSSDSLSSCDLSESGQEKFLPPTCNFDGNSPFQPVDVDMENQLDYHPIPDSPLPANTIPSHEEVAICASDEYTRSSYSEAAAAESHASDAAVSHKGSESQPALQSRSGVSVGEEESNEVSGMPGSQVSAVEVAEVVRVQEQEDSLQDLTQLEAFLLLLDNTIGADKPSTIISGYLDGEEPQSDAHKALLRLEEAMNRNFETIRRLEAEGKQPHLSDAELERALKAINLTNQQKAWREVYEHVGYLQKCTEILNIQLTQQSSIIQIKDSISARPQSRTEIAIGVLKQTTPSWVSLFKEQVDRVQALGEMAGKELVVYGTRFFDSNQDSIQLSADRPTGNETLILPEIDISDQWEHIRQQILMLQTSQTTSGALDEQAAVRSSFFLLSWRQSDDSQPDILTQAPRSGCGEACQMDKEQLVCEVDRLKK</sequence>
<dbReference type="Proteomes" id="UP000037035">
    <property type="component" value="Unassembled WGS sequence"/>
</dbReference>
<protein>
    <submittedName>
        <fullName evidence="2">Uncharacterized protein</fullName>
    </submittedName>
</protein>
<comment type="caution">
    <text evidence="2">The sequence shown here is derived from an EMBL/GenBank/DDBJ whole genome shotgun (WGS) entry which is preliminary data.</text>
</comment>
<gene>
    <name evidence="2" type="ORF">VP01_2566g3</name>
</gene>
<name>A0A0L6V509_9BASI</name>
<feature type="region of interest" description="Disordered" evidence="1">
    <location>
        <begin position="205"/>
        <end position="296"/>
    </location>
</feature>
<feature type="region of interest" description="Disordered" evidence="1">
    <location>
        <begin position="341"/>
        <end position="363"/>
    </location>
</feature>
<dbReference type="AlphaFoldDB" id="A0A0L6V509"/>
<organism evidence="2 3">
    <name type="scientific">Puccinia sorghi</name>
    <dbReference type="NCBI Taxonomy" id="27349"/>
    <lineage>
        <taxon>Eukaryota</taxon>
        <taxon>Fungi</taxon>
        <taxon>Dikarya</taxon>
        <taxon>Basidiomycota</taxon>
        <taxon>Pucciniomycotina</taxon>
        <taxon>Pucciniomycetes</taxon>
        <taxon>Pucciniales</taxon>
        <taxon>Pucciniaceae</taxon>
        <taxon>Puccinia</taxon>
    </lineage>
</organism>
<evidence type="ECO:0000313" key="2">
    <source>
        <dbReference type="EMBL" id="KNZ55841.1"/>
    </source>
</evidence>
<evidence type="ECO:0000313" key="3">
    <source>
        <dbReference type="Proteomes" id="UP000037035"/>
    </source>
</evidence>
<dbReference type="OrthoDB" id="2517160at2759"/>
<feature type="region of interest" description="Disordered" evidence="1">
    <location>
        <begin position="434"/>
        <end position="475"/>
    </location>
</feature>
<evidence type="ECO:0000256" key="1">
    <source>
        <dbReference type="SAM" id="MobiDB-lite"/>
    </source>
</evidence>
<dbReference type="EMBL" id="LAVV01007464">
    <property type="protein sequence ID" value="KNZ55841.1"/>
    <property type="molecule type" value="Genomic_DNA"/>
</dbReference>
<keyword evidence="3" id="KW-1185">Reference proteome</keyword>
<dbReference type="VEuPathDB" id="FungiDB:VP01_2566g3"/>
<accession>A0A0L6V509</accession>
<reference evidence="2 3" key="1">
    <citation type="submission" date="2015-08" db="EMBL/GenBank/DDBJ databases">
        <title>Next Generation Sequencing and Analysis of the Genome of Puccinia sorghi L Schw, the Causal Agent of Maize Common Rust.</title>
        <authorList>
            <person name="Rochi L."/>
            <person name="Burguener G."/>
            <person name="Darino M."/>
            <person name="Turjanski A."/>
            <person name="Kreff E."/>
            <person name="Dieguez M.J."/>
            <person name="Sacco F."/>
        </authorList>
    </citation>
    <scope>NUCLEOTIDE SEQUENCE [LARGE SCALE GENOMIC DNA]</scope>
    <source>
        <strain evidence="2 3">RO10H11247</strain>
    </source>
</reference>